<organism evidence="2">
    <name type="scientific">hydrothermal vent metagenome</name>
    <dbReference type="NCBI Taxonomy" id="652676"/>
    <lineage>
        <taxon>unclassified sequences</taxon>
        <taxon>metagenomes</taxon>
        <taxon>ecological metagenomes</taxon>
    </lineage>
</organism>
<dbReference type="InterPro" id="IPR036144">
    <property type="entry name" value="RibA-like_sf"/>
</dbReference>
<dbReference type="Pfam" id="PF00925">
    <property type="entry name" value="GTP_cyclohydro2"/>
    <property type="match status" value="1"/>
</dbReference>
<reference evidence="2" key="1">
    <citation type="submission" date="2018-06" db="EMBL/GenBank/DDBJ databases">
        <authorList>
            <person name="Zhirakovskaya E."/>
        </authorList>
    </citation>
    <scope>NUCLEOTIDE SEQUENCE</scope>
</reference>
<dbReference type="SUPFAM" id="SSF142695">
    <property type="entry name" value="RibA-like"/>
    <property type="match status" value="1"/>
</dbReference>
<dbReference type="AlphaFoldDB" id="A0A3B1E7K1"/>
<evidence type="ECO:0000259" key="1">
    <source>
        <dbReference type="Pfam" id="PF00925"/>
    </source>
</evidence>
<dbReference type="Gene3D" id="3.40.50.10990">
    <property type="entry name" value="GTP cyclohydrolase II"/>
    <property type="match status" value="1"/>
</dbReference>
<gene>
    <name evidence="2" type="ORF">MNBD_PLANCTO03-852</name>
</gene>
<accession>A0A3B1E7K1</accession>
<protein>
    <recommendedName>
        <fullName evidence="1">GTP cyclohydrolase II domain-containing protein</fullName>
    </recommendedName>
</protein>
<sequence length="70" mass="7341">AHSGAVLASDVPMTERQFGIGGQILRQLGLTRLRLMTNAPVDRPGLSAFGLEITEHVALSTETGAQALQA</sequence>
<feature type="domain" description="GTP cyclohydrolase II" evidence="1">
    <location>
        <begin position="8"/>
        <end position="57"/>
    </location>
</feature>
<dbReference type="InterPro" id="IPR032677">
    <property type="entry name" value="GTP_cyclohydro_II"/>
</dbReference>
<proteinExistence type="predicted"/>
<name>A0A3B1E7K1_9ZZZZ</name>
<feature type="non-terminal residue" evidence="2">
    <location>
        <position position="1"/>
    </location>
</feature>
<evidence type="ECO:0000313" key="2">
    <source>
        <dbReference type="EMBL" id="VAX39737.1"/>
    </source>
</evidence>
<dbReference type="EMBL" id="UOGK01000283">
    <property type="protein sequence ID" value="VAX39737.1"/>
    <property type="molecule type" value="Genomic_DNA"/>
</dbReference>